<evidence type="ECO:0000313" key="5">
    <source>
        <dbReference type="Proteomes" id="UP001623290"/>
    </source>
</evidence>
<keyword evidence="4" id="KW-0328">Glycosyltransferase</keyword>
<dbReference type="SUPFAM" id="SSF53756">
    <property type="entry name" value="UDP-Glycosyltransferase/glycogen phosphorylase"/>
    <property type="match status" value="1"/>
</dbReference>
<gene>
    <name evidence="4" type="ORF">RPE78_07945</name>
</gene>
<dbReference type="EC" id="2.4.-.-" evidence="4"/>
<evidence type="ECO:0000259" key="3">
    <source>
        <dbReference type="Pfam" id="PF12000"/>
    </source>
</evidence>
<dbReference type="InterPro" id="IPR001296">
    <property type="entry name" value="Glyco_trans_1"/>
</dbReference>
<keyword evidence="1 4" id="KW-0808">Transferase</keyword>
<dbReference type="InterPro" id="IPR022623">
    <property type="entry name" value="Glyco_trans_4"/>
</dbReference>
<name>A0ABZ1DXR1_9RHOB</name>
<proteinExistence type="predicted"/>
<dbReference type="Pfam" id="PF00534">
    <property type="entry name" value="Glycos_transf_1"/>
    <property type="match status" value="1"/>
</dbReference>
<keyword evidence="5" id="KW-1185">Reference proteome</keyword>
<evidence type="ECO:0000313" key="4">
    <source>
        <dbReference type="EMBL" id="WRY32649.1"/>
    </source>
</evidence>
<dbReference type="PANTHER" id="PTHR46401:SF2">
    <property type="entry name" value="GLYCOSYLTRANSFERASE WBBK-RELATED"/>
    <property type="match status" value="1"/>
</dbReference>
<protein>
    <submittedName>
        <fullName evidence="4">Glycosyltransferase</fullName>
        <ecNumber evidence="4">2.4.-.-</ecNumber>
    </submittedName>
</protein>
<dbReference type="Gene3D" id="3.40.50.2000">
    <property type="entry name" value="Glycogen Phosphorylase B"/>
    <property type="match status" value="2"/>
</dbReference>
<sequence length="407" mass="46179">MKVLFAHQNFPGQFPHLAPALQARGHDVLALTAEKNTRPSPVRVVKYRQPDEVTLSSNLTRMYAQVSERGMKAARAARQLRSEHGYVPDVIFGHPGWGETLYLREVWPEARLLIYGELMYRTSGLDTDFDPEFARDMFESRISTVARSAHLIQTMVQADAALCPTRFQAETFQPEFRHKITICHDGVDTDRLCPNPDAVFEIAQKGLRFRPGDEVLTFVNRSLEPYRGYHSFMRALPDVLAARPEAHVLIVGEEGQSYGGPPKDGISWKERYLNEVRDRLDLSRVHFLGRIPYDRYIAMLQVSRAHAYLTYPFVLSWSLMESMSAGCHVVASDTAPVREMIADGETGELVGFFDIQGWSDRLIAALAAPERFIPMRLAARAHMVAQYDLRRQCLPRLVEFVETAGRA</sequence>
<dbReference type="GO" id="GO:0016757">
    <property type="term" value="F:glycosyltransferase activity"/>
    <property type="evidence" value="ECO:0007669"/>
    <property type="project" value="UniProtKB-KW"/>
</dbReference>
<dbReference type="Proteomes" id="UP001623290">
    <property type="component" value="Chromosome"/>
</dbReference>
<dbReference type="Pfam" id="PF12000">
    <property type="entry name" value="Glyco_trans_4_3"/>
    <property type="match status" value="1"/>
</dbReference>
<evidence type="ECO:0000256" key="1">
    <source>
        <dbReference type="ARBA" id="ARBA00022679"/>
    </source>
</evidence>
<dbReference type="RefSeq" id="WP_339108972.1">
    <property type="nucleotide sequence ID" value="NZ_CP135443.1"/>
</dbReference>
<dbReference type="PANTHER" id="PTHR46401">
    <property type="entry name" value="GLYCOSYLTRANSFERASE WBBK-RELATED"/>
    <property type="match status" value="1"/>
</dbReference>
<feature type="domain" description="Glycosyl transferase family 4" evidence="3">
    <location>
        <begin position="24"/>
        <end position="191"/>
    </location>
</feature>
<accession>A0ABZ1DXR1</accession>
<evidence type="ECO:0000259" key="2">
    <source>
        <dbReference type="Pfam" id="PF00534"/>
    </source>
</evidence>
<feature type="domain" description="Glycosyl transferase family 1" evidence="2">
    <location>
        <begin position="204"/>
        <end position="370"/>
    </location>
</feature>
<reference evidence="4 5" key="1">
    <citation type="submission" date="2023-09" db="EMBL/GenBank/DDBJ databases">
        <title>Thioclava shenzhenensis sp. nov., a multidrug resistant bacteria-antagonizing species isolated from coastal seawater.</title>
        <authorList>
            <person name="Long M."/>
        </authorList>
    </citation>
    <scope>NUCLEOTIDE SEQUENCE [LARGE SCALE GENOMIC DNA]</scope>
    <source>
        <strain evidence="4 5">FTW29</strain>
    </source>
</reference>
<dbReference type="EMBL" id="CP135443">
    <property type="protein sequence ID" value="WRY32649.1"/>
    <property type="molecule type" value="Genomic_DNA"/>
</dbReference>
<organism evidence="4 5">
    <name type="scientific">Thioclava litoralis</name>
    <dbReference type="NCBI Taxonomy" id="3076557"/>
    <lineage>
        <taxon>Bacteria</taxon>
        <taxon>Pseudomonadati</taxon>
        <taxon>Pseudomonadota</taxon>
        <taxon>Alphaproteobacteria</taxon>
        <taxon>Rhodobacterales</taxon>
        <taxon>Paracoccaceae</taxon>
        <taxon>Thioclava</taxon>
    </lineage>
</organism>